<organism evidence="1 2">
    <name type="scientific">Paenibacillus donghaensis</name>
    <dbReference type="NCBI Taxonomy" id="414771"/>
    <lineage>
        <taxon>Bacteria</taxon>
        <taxon>Bacillati</taxon>
        <taxon>Bacillota</taxon>
        <taxon>Bacilli</taxon>
        <taxon>Bacillales</taxon>
        <taxon>Paenibacillaceae</taxon>
        <taxon>Paenibacillus</taxon>
    </lineage>
</organism>
<reference evidence="1 2" key="1">
    <citation type="submission" date="2017-06" db="EMBL/GenBank/DDBJ databases">
        <title>Complete genome sequence of Paenibacillus donghaensis KCTC 13049T isolated from East Sea sediment, South Korea.</title>
        <authorList>
            <person name="Jung B.K."/>
            <person name="Hong S.-J."/>
            <person name="Shin J.-H."/>
        </authorList>
    </citation>
    <scope>NUCLEOTIDE SEQUENCE [LARGE SCALE GENOMIC DNA]</scope>
    <source>
        <strain evidence="1 2">KCTC 13049</strain>
    </source>
</reference>
<dbReference type="PANTHER" id="PTHR48100">
    <property type="entry name" value="BROAD-SPECIFICITY PHOSPHATASE YOR283W-RELATED"/>
    <property type="match status" value="1"/>
</dbReference>
<dbReference type="KEGG" id="pdh:B9T62_08450"/>
<dbReference type="Proteomes" id="UP000249890">
    <property type="component" value="Chromosome"/>
</dbReference>
<dbReference type="OrthoDB" id="2185101at2"/>
<dbReference type="GO" id="GO:0016791">
    <property type="term" value="F:phosphatase activity"/>
    <property type="evidence" value="ECO:0007669"/>
    <property type="project" value="TreeGrafter"/>
</dbReference>
<dbReference type="PANTHER" id="PTHR48100:SF59">
    <property type="entry name" value="ADENOSYLCOBALAMIN_ALPHA-RIBAZOLE PHOSPHATASE"/>
    <property type="match status" value="1"/>
</dbReference>
<proteinExistence type="predicted"/>
<dbReference type="EMBL" id="CP021780">
    <property type="protein sequence ID" value="ASA20811.1"/>
    <property type="molecule type" value="Genomic_DNA"/>
</dbReference>
<gene>
    <name evidence="1" type="ORF">B9T62_08450</name>
</gene>
<evidence type="ECO:0000313" key="2">
    <source>
        <dbReference type="Proteomes" id="UP000249890"/>
    </source>
</evidence>
<evidence type="ECO:0000313" key="1">
    <source>
        <dbReference type="EMBL" id="ASA20811.1"/>
    </source>
</evidence>
<dbReference type="CDD" id="cd07067">
    <property type="entry name" value="HP_PGM_like"/>
    <property type="match status" value="1"/>
</dbReference>
<dbReference type="InterPro" id="IPR050275">
    <property type="entry name" value="PGM_Phosphatase"/>
</dbReference>
<accession>A0A2Z2KLG6</accession>
<dbReference type="AlphaFoldDB" id="A0A2Z2KLG6"/>
<dbReference type="SMART" id="SM00855">
    <property type="entry name" value="PGAM"/>
    <property type="match status" value="1"/>
</dbReference>
<dbReference type="SUPFAM" id="SSF53254">
    <property type="entry name" value="Phosphoglycerate mutase-like"/>
    <property type="match status" value="1"/>
</dbReference>
<dbReference type="RefSeq" id="WP_087914829.1">
    <property type="nucleotide sequence ID" value="NZ_CP021780.1"/>
</dbReference>
<name>A0A2Z2KLG6_9BACL</name>
<dbReference type="InterPro" id="IPR013078">
    <property type="entry name" value="His_Pase_superF_clade-1"/>
</dbReference>
<dbReference type="Pfam" id="PF00300">
    <property type="entry name" value="His_Phos_1"/>
    <property type="match status" value="1"/>
</dbReference>
<dbReference type="GO" id="GO:0005737">
    <property type="term" value="C:cytoplasm"/>
    <property type="evidence" value="ECO:0007669"/>
    <property type="project" value="TreeGrafter"/>
</dbReference>
<dbReference type="Gene3D" id="3.40.50.1240">
    <property type="entry name" value="Phosphoglycerate mutase-like"/>
    <property type="match status" value="1"/>
</dbReference>
<protein>
    <submittedName>
        <fullName evidence="1">Histidine phosphatase family protein</fullName>
    </submittedName>
</protein>
<dbReference type="InterPro" id="IPR029033">
    <property type="entry name" value="His_PPase_superfam"/>
</dbReference>
<sequence>MITSLYMVRHAASPFVVGEELKRGLSEQGLKDARVISDILMNEEIALLISSPYKRAIDTISFLAEALNQEIHRYEELRERAIVSTEIEIAHEEILRGIERSFSDVNYKMQGGESTLEAQKRVIPLIEKIINQYKGKKVAVGTHGNIMTIILNYFDQEYGYAFFAQTSKPDIYKLELDDLKLLRVERLWPASCEAAPRGI</sequence>
<keyword evidence="2" id="KW-1185">Reference proteome</keyword>